<name>A0A2T3Z2U1_TRIA4</name>
<evidence type="ECO:0000313" key="2">
    <source>
        <dbReference type="EMBL" id="PTB39113.1"/>
    </source>
</evidence>
<keyword evidence="3" id="KW-1185">Reference proteome</keyword>
<dbReference type="EMBL" id="KZ679264">
    <property type="protein sequence ID" value="PTB39113.1"/>
    <property type="molecule type" value="Genomic_DNA"/>
</dbReference>
<organism evidence="2 3">
    <name type="scientific">Trichoderma asperellum (strain ATCC 204424 / CBS 433.97 / NBRC 101777)</name>
    <dbReference type="NCBI Taxonomy" id="1042311"/>
    <lineage>
        <taxon>Eukaryota</taxon>
        <taxon>Fungi</taxon>
        <taxon>Dikarya</taxon>
        <taxon>Ascomycota</taxon>
        <taxon>Pezizomycotina</taxon>
        <taxon>Sordariomycetes</taxon>
        <taxon>Hypocreomycetidae</taxon>
        <taxon>Hypocreales</taxon>
        <taxon>Hypocreaceae</taxon>
        <taxon>Trichoderma</taxon>
    </lineage>
</organism>
<feature type="compositionally biased region" description="Basic and acidic residues" evidence="1">
    <location>
        <begin position="59"/>
        <end position="74"/>
    </location>
</feature>
<sequence>MTEATHDVISISSSDDDSDCQIVKVIPSPRGQRKSKMRWQYHARSLRRANKGRKRMARQRNEDAYDDHQDKEPTSKGYTPHSEADLIAVSGDAARNDCSQSVDQSIDPLRFGSMANHSSSHETSDAKAERPEMMRVDPIDPLANRHHTADLGHASMLPPPFPSQRPDPSEQIPQDSEDKQRDIRSRSCSAATLDFERADAQRGDYQGSERDVQGVNTDVLDGQPELLLGGTTNSADCANHPQPFANLANEDGSILPLESLLEESNRDAIKLKEPQDGETGSLRPYKRAPTASRRRLPQVGKRRAWSSIINFAAYEAMPTPLFTQQKETIRSVTYDDMIEERAERKANKE</sequence>
<gene>
    <name evidence="2" type="ORF">M441DRAFT_144534</name>
</gene>
<evidence type="ECO:0000313" key="3">
    <source>
        <dbReference type="Proteomes" id="UP000240493"/>
    </source>
</evidence>
<dbReference type="OrthoDB" id="4898523at2759"/>
<feature type="region of interest" description="Disordered" evidence="1">
    <location>
        <begin position="1"/>
        <end position="211"/>
    </location>
</feature>
<feature type="region of interest" description="Disordered" evidence="1">
    <location>
        <begin position="270"/>
        <end position="299"/>
    </location>
</feature>
<feature type="compositionally biased region" description="Basic residues" evidence="1">
    <location>
        <begin position="31"/>
        <end position="58"/>
    </location>
</feature>
<feature type="compositionally biased region" description="Basic and acidic residues" evidence="1">
    <location>
        <begin position="194"/>
        <end position="211"/>
    </location>
</feature>
<reference evidence="2 3" key="1">
    <citation type="submission" date="2016-07" db="EMBL/GenBank/DDBJ databases">
        <title>Multiple horizontal gene transfer events from other fungi enriched the ability of initially mycotrophic Trichoderma (Ascomycota) to feed on dead plant biomass.</title>
        <authorList>
            <consortium name="DOE Joint Genome Institute"/>
            <person name="Aerts A."/>
            <person name="Atanasova L."/>
            <person name="Chenthamara K."/>
            <person name="Zhang J."/>
            <person name="Grujic M."/>
            <person name="Henrissat B."/>
            <person name="Kuo A."/>
            <person name="Salamov A."/>
            <person name="Lipzen A."/>
            <person name="Labutti K."/>
            <person name="Barry K."/>
            <person name="Miao Y."/>
            <person name="Rahimi M.J."/>
            <person name="Shen Q."/>
            <person name="Grigoriev I.V."/>
            <person name="Kubicek C.P."/>
            <person name="Druzhinina I.S."/>
        </authorList>
    </citation>
    <scope>NUCLEOTIDE SEQUENCE [LARGE SCALE GENOMIC DNA]</scope>
    <source>
        <strain evidence="2 3">CBS 433.97</strain>
    </source>
</reference>
<evidence type="ECO:0000256" key="1">
    <source>
        <dbReference type="SAM" id="MobiDB-lite"/>
    </source>
</evidence>
<proteinExistence type="predicted"/>
<accession>A0A2T3Z2U1</accession>
<feature type="compositionally biased region" description="Basic and acidic residues" evidence="1">
    <location>
        <begin position="176"/>
        <end position="185"/>
    </location>
</feature>
<dbReference type="AlphaFoldDB" id="A0A2T3Z2U1"/>
<protein>
    <submittedName>
        <fullName evidence="2">Uncharacterized protein</fullName>
    </submittedName>
</protein>
<dbReference type="Proteomes" id="UP000240493">
    <property type="component" value="Unassembled WGS sequence"/>
</dbReference>
<feature type="compositionally biased region" description="Basic and acidic residues" evidence="1">
    <location>
        <begin position="119"/>
        <end position="138"/>
    </location>
</feature>